<feature type="domain" description="HAMP" evidence="12">
    <location>
        <begin position="201"/>
        <end position="253"/>
    </location>
</feature>
<dbReference type="Pfam" id="PF00672">
    <property type="entry name" value="HAMP"/>
    <property type="match status" value="1"/>
</dbReference>
<evidence type="ECO:0000256" key="4">
    <source>
        <dbReference type="ARBA" id="ARBA00022692"/>
    </source>
</evidence>
<dbReference type="EMBL" id="MOAY01000081">
    <property type="protein sequence ID" value="ROM33952.1"/>
    <property type="molecule type" value="Genomic_DNA"/>
</dbReference>
<reference evidence="13 14" key="1">
    <citation type="submission" date="2016-10" db="EMBL/GenBank/DDBJ databases">
        <title>Comparative genome analysis of multiple Pseudomonas spp. focuses on biocontrol and plant growth promoting traits.</title>
        <authorList>
            <person name="Tao X.-Y."/>
            <person name="Taylor C.G."/>
        </authorList>
    </citation>
    <scope>NUCLEOTIDE SEQUENCE [LARGE SCALE GENOMIC DNA]</scope>
    <source>
        <strain evidence="13 14">29G9</strain>
    </source>
</reference>
<dbReference type="InterPro" id="IPR003660">
    <property type="entry name" value="HAMP_dom"/>
</dbReference>
<dbReference type="Proteomes" id="UP000284656">
    <property type="component" value="Unassembled WGS sequence"/>
</dbReference>
<evidence type="ECO:0000256" key="2">
    <source>
        <dbReference type="ARBA" id="ARBA00022475"/>
    </source>
</evidence>
<feature type="transmembrane region" description="Helical" evidence="10">
    <location>
        <begin position="176"/>
        <end position="199"/>
    </location>
</feature>
<keyword evidence="4 10" id="KW-0812">Transmembrane</keyword>
<dbReference type="PANTHER" id="PTHR32089:SF112">
    <property type="entry name" value="LYSOZYME-LIKE PROTEIN-RELATED"/>
    <property type="match status" value="1"/>
</dbReference>
<evidence type="ECO:0008006" key="15">
    <source>
        <dbReference type="Google" id="ProtNLM"/>
    </source>
</evidence>
<evidence type="ECO:0000256" key="8">
    <source>
        <dbReference type="ARBA" id="ARBA00029447"/>
    </source>
</evidence>
<keyword evidence="7 9" id="KW-0807">Transducer</keyword>
<dbReference type="CDD" id="cd06225">
    <property type="entry name" value="HAMP"/>
    <property type="match status" value="1"/>
</dbReference>
<sequence>MLIILLLVTTGAAYYGISEQQALIEDIHSQRIKQYQEASTGVAYAQLLIRESYSTVQRFIEAGRIDPADLTDIRKELLGMADDLQKQVQSSLHDSGLNPDEVDLYKQLDEQSQALRQSVVELLDGAEADGINSLAGNLSLARSQFNYVDTLYAKLVNMQKDLTEQAFASANSKAALIIKALILLTVLSLLVAISVSLLISRHIAASISRIREGAVNLCGGNLTQRVRVIGRDEIAQTANAFNTLIDSFQTTVREVVHGSDQLASSAYQLNQSANQLADGSKQQADSASSAAITVEQMTASIHSLSQNAQFVKAAAAQSLSNTQAGVSSLGQLRAELMQMQQASASITLSVNDFVRSTASISDMTNQVKALAAQTNLLALNAAIEAARAGDQGRGFAVVAAEVRQLAERSSAAANSIDDVTRALVGQSGAVEKSLAAGAAAMTGSHEQLAHLEQLFASARNSVDEVFQGIESMAGAVEEQSMGSQGITRSIEHISSMADASNQVCRDTFQATQLLRNLADSLQSTTSRFSV</sequence>
<dbReference type="GO" id="GO:0006935">
    <property type="term" value="P:chemotaxis"/>
    <property type="evidence" value="ECO:0007669"/>
    <property type="project" value="UniProtKB-ARBA"/>
</dbReference>
<organism evidence="13 14">
    <name type="scientific">Pseudomonas poae</name>
    <dbReference type="NCBI Taxonomy" id="200451"/>
    <lineage>
        <taxon>Bacteria</taxon>
        <taxon>Pseudomonadati</taxon>
        <taxon>Pseudomonadota</taxon>
        <taxon>Gammaproteobacteria</taxon>
        <taxon>Pseudomonadales</taxon>
        <taxon>Pseudomonadaceae</taxon>
        <taxon>Pseudomonas</taxon>
    </lineage>
</organism>
<comment type="subcellular location">
    <subcellularLocation>
        <location evidence="1">Cell membrane</location>
    </subcellularLocation>
</comment>
<dbReference type="GO" id="GO:0007165">
    <property type="term" value="P:signal transduction"/>
    <property type="evidence" value="ECO:0007669"/>
    <property type="project" value="UniProtKB-KW"/>
</dbReference>
<comment type="caution">
    <text evidence="13">The sequence shown here is derived from an EMBL/GenBank/DDBJ whole genome shotgun (WGS) entry which is preliminary data.</text>
</comment>
<evidence type="ECO:0000256" key="10">
    <source>
        <dbReference type="SAM" id="Phobius"/>
    </source>
</evidence>
<comment type="similarity">
    <text evidence="8">Belongs to the methyl-accepting chemotaxis (MCP) protein family.</text>
</comment>
<dbReference type="SUPFAM" id="SSF58104">
    <property type="entry name" value="Methyl-accepting chemotaxis protein (MCP) signaling domain"/>
    <property type="match status" value="1"/>
</dbReference>
<dbReference type="InterPro" id="IPR004089">
    <property type="entry name" value="MCPsignal_dom"/>
</dbReference>
<evidence type="ECO:0000256" key="3">
    <source>
        <dbReference type="ARBA" id="ARBA00022481"/>
    </source>
</evidence>
<evidence type="ECO:0000256" key="1">
    <source>
        <dbReference type="ARBA" id="ARBA00004236"/>
    </source>
</evidence>
<evidence type="ECO:0000313" key="14">
    <source>
        <dbReference type="Proteomes" id="UP000284656"/>
    </source>
</evidence>
<proteinExistence type="inferred from homology"/>
<dbReference type="PROSITE" id="PS50111">
    <property type="entry name" value="CHEMOTAXIS_TRANSDUC_2"/>
    <property type="match status" value="1"/>
</dbReference>
<dbReference type="Pfam" id="PF00015">
    <property type="entry name" value="MCPsignal"/>
    <property type="match status" value="1"/>
</dbReference>
<evidence type="ECO:0000256" key="9">
    <source>
        <dbReference type="PROSITE-ProRule" id="PRU00284"/>
    </source>
</evidence>
<evidence type="ECO:0000313" key="13">
    <source>
        <dbReference type="EMBL" id="ROM33952.1"/>
    </source>
</evidence>
<dbReference type="PROSITE" id="PS50885">
    <property type="entry name" value="HAMP"/>
    <property type="match status" value="1"/>
</dbReference>
<dbReference type="SMART" id="SM00283">
    <property type="entry name" value="MA"/>
    <property type="match status" value="1"/>
</dbReference>
<dbReference type="SMART" id="SM00304">
    <property type="entry name" value="HAMP"/>
    <property type="match status" value="1"/>
</dbReference>
<dbReference type="AlphaFoldDB" id="A0A423ERM3"/>
<keyword evidence="2" id="KW-1003">Cell membrane</keyword>
<keyword evidence="6 10" id="KW-0472">Membrane</keyword>
<evidence type="ECO:0000259" key="11">
    <source>
        <dbReference type="PROSITE" id="PS50111"/>
    </source>
</evidence>
<evidence type="ECO:0000256" key="7">
    <source>
        <dbReference type="ARBA" id="ARBA00023224"/>
    </source>
</evidence>
<dbReference type="PANTHER" id="PTHR32089">
    <property type="entry name" value="METHYL-ACCEPTING CHEMOTAXIS PROTEIN MCPB"/>
    <property type="match status" value="1"/>
</dbReference>
<accession>A0A423ERM3</accession>
<feature type="domain" description="Methyl-accepting transducer" evidence="11">
    <location>
        <begin position="258"/>
        <end position="494"/>
    </location>
</feature>
<keyword evidence="5 10" id="KW-1133">Transmembrane helix</keyword>
<name>A0A423ERM3_9PSED</name>
<dbReference type="Gene3D" id="1.10.287.950">
    <property type="entry name" value="Methyl-accepting chemotaxis protein"/>
    <property type="match status" value="1"/>
</dbReference>
<keyword evidence="3" id="KW-0488">Methylation</keyword>
<gene>
    <name evidence="13" type="ORF">BK648_24650</name>
</gene>
<evidence type="ECO:0000259" key="12">
    <source>
        <dbReference type="PROSITE" id="PS50885"/>
    </source>
</evidence>
<dbReference type="GO" id="GO:0005886">
    <property type="term" value="C:plasma membrane"/>
    <property type="evidence" value="ECO:0007669"/>
    <property type="project" value="UniProtKB-SubCell"/>
</dbReference>
<evidence type="ECO:0000256" key="6">
    <source>
        <dbReference type="ARBA" id="ARBA00023136"/>
    </source>
</evidence>
<evidence type="ECO:0000256" key="5">
    <source>
        <dbReference type="ARBA" id="ARBA00022989"/>
    </source>
</evidence>
<protein>
    <recommendedName>
        <fullName evidence="15">Methyl-accepting chemotaxis protein</fullName>
    </recommendedName>
</protein>